<keyword evidence="1" id="KW-0472">Membrane</keyword>
<evidence type="ECO:0000313" key="2">
    <source>
        <dbReference type="EMBL" id="GAA4019847.1"/>
    </source>
</evidence>
<dbReference type="InterPro" id="IPR045584">
    <property type="entry name" value="Pilin-like"/>
</dbReference>
<reference evidence="3" key="1">
    <citation type="journal article" date="2019" name="Int. J. Syst. Evol. Microbiol.">
        <title>The Global Catalogue of Microorganisms (GCM) 10K type strain sequencing project: providing services to taxonomists for standard genome sequencing and annotation.</title>
        <authorList>
            <consortium name="The Broad Institute Genomics Platform"/>
            <consortium name="The Broad Institute Genome Sequencing Center for Infectious Disease"/>
            <person name="Wu L."/>
            <person name="Ma J."/>
        </authorList>
    </citation>
    <scope>NUCLEOTIDE SEQUENCE [LARGE SCALE GENOMIC DNA]</scope>
    <source>
        <strain evidence="3">JCM 16673</strain>
    </source>
</reference>
<dbReference type="NCBIfam" id="TIGR02532">
    <property type="entry name" value="IV_pilin_GFxxxE"/>
    <property type="match status" value="1"/>
</dbReference>
<dbReference type="InterPro" id="IPR031982">
    <property type="entry name" value="PilE-like"/>
</dbReference>
<evidence type="ECO:0000256" key="1">
    <source>
        <dbReference type="SAM" id="Phobius"/>
    </source>
</evidence>
<dbReference type="Gene3D" id="3.30.700.10">
    <property type="entry name" value="Glycoprotein, Type 4 Pilin"/>
    <property type="match status" value="1"/>
</dbReference>
<dbReference type="Proteomes" id="UP001501353">
    <property type="component" value="Unassembled WGS sequence"/>
</dbReference>
<keyword evidence="1" id="KW-1133">Transmembrane helix</keyword>
<feature type="transmembrane region" description="Helical" evidence="1">
    <location>
        <begin position="12"/>
        <end position="32"/>
    </location>
</feature>
<keyword evidence="1" id="KW-0812">Transmembrane</keyword>
<dbReference type="PANTHER" id="PTHR30093:SF47">
    <property type="entry name" value="TYPE IV PILUS NON-CORE MINOR PILIN PILE"/>
    <property type="match status" value="1"/>
</dbReference>
<evidence type="ECO:0000313" key="3">
    <source>
        <dbReference type="Proteomes" id="UP001501353"/>
    </source>
</evidence>
<dbReference type="InterPro" id="IPR012902">
    <property type="entry name" value="N_methyl_site"/>
</dbReference>
<dbReference type="Pfam" id="PF16732">
    <property type="entry name" value="ComP_DUS"/>
    <property type="match status" value="1"/>
</dbReference>
<dbReference type="EMBL" id="BAAAZE010000007">
    <property type="protein sequence ID" value="GAA4019847.1"/>
    <property type="molecule type" value="Genomic_DNA"/>
</dbReference>
<dbReference type="SUPFAM" id="SSF54523">
    <property type="entry name" value="Pili subunits"/>
    <property type="match status" value="1"/>
</dbReference>
<accession>A0ABP7T1U9</accession>
<organism evidence="2 3">
    <name type="scientific">Actimicrobium antarcticum</name>
    <dbReference type="NCBI Taxonomy" id="1051899"/>
    <lineage>
        <taxon>Bacteria</taxon>
        <taxon>Pseudomonadati</taxon>
        <taxon>Pseudomonadota</taxon>
        <taxon>Betaproteobacteria</taxon>
        <taxon>Burkholderiales</taxon>
        <taxon>Oxalobacteraceae</taxon>
        <taxon>Actimicrobium</taxon>
    </lineage>
</organism>
<dbReference type="PROSITE" id="PS00409">
    <property type="entry name" value="PROKAR_NTER_METHYL"/>
    <property type="match status" value="1"/>
</dbReference>
<name>A0ABP7T1U9_9BURK</name>
<dbReference type="RefSeq" id="WP_344762679.1">
    <property type="nucleotide sequence ID" value="NZ_BAAAZE010000007.1"/>
</dbReference>
<gene>
    <name evidence="2" type="ORF">GCM10022212_15280</name>
</gene>
<proteinExistence type="predicted"/>
<dbReference type="Pfam" id="PF07963">
    <property type="entry name" value="N_methyl"/>
    <property type="match status" value="1"/>
</dbReference>
<dbReference type="PANTHER" id="PTHR30093">
    <property type="entry name" value="GENERAL SECRETION PATHWAY PROTEIN G"/>
    <property type="match status" value="1"/>
</dbReference>
<protein>
    <submittedName>
        <fullName evidence="2">Type IV pilin protein</fullName>
    </submittedName>
</protein>
<keyword evidence="3" id="KW-1185">Reference proteome</keyword>
<comment type="caution">
    <text evidence="2">The sequence shown here is derived from an EMBL/GenBank/DDBJ whole genome shotgun (WGS) entry which is preliminary data.</text>
</comment>
<sequence length="124" mass="13438">MTRRSEGGFTLIELMVTVAIVAILSAIAYPSYVEQVAKSRRAEGRSAILQTSAQLERYYTMNNAYVTTLAAPSTKYTIVITIPVADTFLITATPFITDAKCANLTYDHLGTKGFSGTGTVADCW</sequence>